<dbReference type="Proteomes" id="UP000583929">
    <property type="component" value="Unassembled WGS sequence"/>
</dbReference>
<reference evidence="7 8" key="1">
    <citation type="journal article" date="2020" name="bioRxiv">
        <title>Sequence and annotation of 42 cannabis genomes reveals extensive copy number variation in cannabinoid synthesis and pathogen resistance genes.</title>
        <authorList>
            <person name="Mckernan K.J."/>
            <person name="Helbert Y."/>
            <person name="Kane L.T."/>
            <person name="Ebling H."/>
            <person name="Zhang L."/>
            <person name="Liu B."/>
            <person name="Eaton Z."/>
            <person name="Mclaughlin S."/>
            <person name="Kingan S."/>
            <person name="Baybayan P."/>
            <person name="Concepcion G."/>
            <person name="Jordan M."/>
            <person name="Riva A."/>
            <person name="Barbazuk W."/>
            <person name="Harkins T."/>
        </authorList>
    </citation>
    <scope>NUCLEOTIDE SEQUENCE [LARGE SCALE GENOMIC DNA]</scope>
    <source>
        <strain evidence="8">cv. Jamaican Lion 4</strain>
        <tissue evidence="7">Leaf</tissue>
    </source>
</reference>
<proteinExistence type="inferred from homology"/>
<evidence type="ECO:0000256" key="1">
    <source>
        <dbReference type="ARBA" id="ARBA00004123"/>
    </source>
</evidence>
<name>A0A7J6HX33_CANSA</name>
<keyword evidence="2" id="KW-1017">Isopeptide bond</keyword>
<dbReference type="GO" id="GO:0036297">
    <property type="term" value="P:interstrand cross-link repair"/>
    <property type="evidence" value="ECO:0007669"/>
    <property type="project" value="TreeGrafter"/>
</dbReference>
<keyword evidence="3" id="KW-0832">Ubl conjugation</keyword>
<accession>A0A7J6HX33</accession>
<dbReference type="PANTHER" id="PTHR32086">
    <property type="entry name" value="FANCONI ANEMIA GROUP D2 PROTEIN"/>
    <property type="match status" value="1"/>
</dbReference>
<gene>
    <name evidence="7" type="ORF">G4B88_021036</name>
</gene>
<evidence type="ECO:0000256" key="6">
    <source>
        <dbReference type="SAM" id="MobiDB-lite"/>
    </source>
</evidence>
<dbReference type="GO" id="GO:0000793">
    <property type="term" value="C:condensed chromosome"/>
    <property type="evidence" value="ECO:0007669"/>
    <property type="project" value="TreeGrafter"/>
</dbReference>
<feature type="region of interest" description="Disordered" evidence="6">
    <location>
        <begin position="833"/>
        <end position="877"/>
    </location>
</feature>
<feature type="compositionally biased region" description="Basic and acidic residues" evidence="6">
    <location>
        <begin position="908"/>
        <end position="924"/>
    </location>
</feature>
<dbReference type="GO" id="GO:0005634">
    <property type="term" value="C:nucleus"/>
    <property type="evidence" value="ECO:0007669"/>
    <property type="project" value="UniProtKB-SubCell"/>
</dbReference>
<evidence type="ECO:0000256" key="5">
    <source>
        <dbReference type="ARBA" id="ARBA00093456"/>
    </source>
</evidence>
<evidence type="ECO:0000313" key="8">
    <source>
        <dbReference type="Proteomes" id="UP000583929"/>
    </source>
</evidence>
<protein>
    <recommendedName>
        <fullName evidence="9">Fanconi anemia group D2 protein</fullName>
    </recommendedName>
</protein>
<sequence length="1455" mass="163810">MADYQDPCTGEEAETMTNHQTEELNENQAFINLHTRKPLTSSISPDLMVFLKKQTTPRKRPSSSSFVSPFPPPKIPKSTATADAPPPNNAAEVPVTDKMVSILAEAGCTLINPSGPPCLPTDHNKLRRHLHHAFSFSDNASALRSDFLAGLSSYIQSPKNLHRILKPSRSDGLGPTGESLVRHLLLVPSIQLDLQNMLLEKLPEYFHVYSEHSESSSLSLENDVARLIVNHFRWLDFIVDPNAFTEKLMQVLSICPLHLKKEIIGSLPEIIGDQSNKTVVESLELILQEDSSIVVAVLDSFSNLNLDEELQEQVITIALSCIRTIDVEHMPFLLRFLLLSATAANVGRIISQIREQLKFVGLSNACAMQQKKLKGKSHKDSSEALILDALRSSLRFKNMLCQEILKELNSLHKPRDHKVIDIWLLMLIYMNGELLQKRVEKIFKKKIVEDCIHQAMFDQCIGGLKDLVKEYLPSFISLTEYLLACKEKKAREFGISVYTSMFKEFVDSYSRQEVSILDYLEGFNVENLHKVYEVFSQLALFARSSADSYRSSFANELLMIVRKQVGHTDLKYKKMGLIGTLKIKSNSEEALELLKMSLDSCKQLPLSLVMFYDELTELMDSEALHPTITEWVGKHVGEFESMYLSDLDGGQLPNKETYCGLEGELWMNLDGDISPICLNILPLVSASLQSTSLQVLPANFLLLSTIERLTNQGSLGGIDALLGCPLHLPSSKYFLGTGWKSLSGKQKQTVCLSLYYAANWIRELLNAFCTQIAGGFEFTSQTTKEDIITKLLKRLRNLVFLEGLLNHYIGRYTLSLPELHIYLDHSGSSLLNPQSHQVKHVEKKREHNKTNVEIPSDKKRTRKNLSKACTSSDSNEKLRQPTIIDVYRKAGAITSQDMPNETSSGLSSKERSTESSEQRPHDSNEPVVVDISSVAKALEGQRSKFRCLLVQCFSILTLSKGQDSCCSDPAAELPLYLYLLRDLHYKLDYFSPRKLFSGRVFSAPVGFTRMTISQFLSKITPVFPFLKRHLDSAICLLKEGDENCQEHWKTQFTFAGNPDIPIFELSKSSMSTMVFKEILHCFREIINLPDILMNKEILLYLLEAFQLGKIPEHFFSSMQLTLLPGTAEYLYVGAYLFVESVLDEACCFSFMLASESILTLELIVTSFRKFLDKLREENGNQMHSGIQGALDLLRTKLGSSAEKLLKHNWESEHLENGWKNKGEMVQKILHIYLESSDSTSALLDEIAQSILTQVKEVIFLAKSRASAQHETIIELLANLQHSVNVVVSLVSLCRTSNKMTVHAMAVKYGGKFVDSFLKVFDFLRAQFEGHKECIIQMLISVMNQVKELQKATRTIQTLCSEAKGLKQTVITSKIPATKRSMERYLFHVKALLYTTPSGCKFWMGNLKHKDLTGQIVSSQAYVDDPGDSDTLDPTEAVNKNTPISAASEDEAETER</sequence>
<organism evidence="7 8">
    <name type="scientific">Cannabis sativa</name>
    <name type="common">Hemp</name>
    <name type="synonym">Marijuana</name>
    <dbReference type="NCBI Taxonomy" id="3483"/>
    <lineage>
        <taxon>Eukaryota</taxon>
        <taxon>Viridiplantae</taxon>
        <taxon>Streptophyta</taxon>
        <taxon>Embryophyta</taxon>
        <taxon>Tracheophyta</taxon>
        <taxon>Spermatophyta</taxon>
        <taxon>Magnoliopsida</taxon>
        <taxon>eudicotyledons</taxon>
        <taxon>Gunneridae</taxon>
        <taxon>Pentapetalae</taxon>
        <taxon>rosids</taxon>
        <taxon>fabids</taxon>
        <taxon>Rosales</taxon>
        <taxon>Cannabaceae</taxon>
        <taxon>Cannabis</taxon>
    </lineage>
</organism>
<evidence type="ECO:0000256" key="4">
    <source>
        <dbReference type="ARBA" id="ARBA00023242"/>
    </source>
</evidence>
<keyword evidence="8" id="KW-1185">Reference proteome</keyword>
<evidence type="ECO:0000256" key="2">
    <source>
        <dbReference type="ARBA" id="ARBA00022499"/>
    </source>
</evidence>
<feature type="compositionally biased region" description="Polar residues" evidence="6">
    <location>
        <begin position="894"/>
        <end position="907"/>
    </location>
</feature>
<evidence type="ECO:0000256" key="3">
    <source>
        <dbReference type="ARBA" id="ARBA00022843"/>
    </source>
</evidence>
<evidence type="ECO:0000313" key="7">
    <source>
        <dbReference type="EMBL" id="KAF4399822.1"/>
    </source>
</evidence>
<comment type="similarity">
    <text evidence="5">Belongs to the Fanconi anemia protein FANCD2 family.</text>
</comment>
<comment type="caution">
    <text evidence="7">The sequence shown here is derived from an EMBL/GenBank/DDBJ whole genome shotgun (WGS) entry which is preliminary data.</text>
</comment>
<dbReference type="GO" id="GO:1990918">
    <property type="term" value="P:double-strand break repair involved in meiotic recombination"/>
    <property type="evidence" value="ECO:0007669"/>
    <property type="project" value="TreeGrafter"/>
</dbReference>
<feature type="region of interest" description="Disordered" evidence="6">
    <location>
        <begin position="894"/>
        <end position="926"/>
    </location>
</feature>
<feature type="region of interest" description="Disordered" evidence="6">
    <location>
        <begin position="1422"/>
        <end position="1455"/>
    </location>
</feature>
<keyword evidence="4" id="KW-0539">Nucleus</keyword>
<feature type="compositionally biased region" description="Basic and acidic residues" evidence="6">
    <location>
        <begin position="839"/>
        <end position="858"/>
    </location>
</feature>
<dbReference type="GO" id="GO:0007129">
    <property type="term" value="P:homologous chromosome pairing at meiosis"/>
    <property type="evidence" value="ECO:0007669"/>
    <property type="project" value="TreeGrafter"/>
</dbReference>
<evidence type="ECO:0008006" key="9">
    <source>
        <dbReference type="Google" id="ProtNLM"/>
    </source>
</evidence>
<comment type="subcellular location">
    <subcellularLocation>
        <location evidence="1">Nucleus</location>
    </subcellularLocation>
</comment>
<dbReference type="Pfam" id="PF14631">
    <property type="entry name" value="FancD2"/>
    <property type="match status" value="3"/>
</dbReference>
<dbReference type="InterPro" id="IPR029448">
    <property type="entry name" value="FANCD2"/>
</dbReference>
<feature type="region of interest" description="Disordered" evidence="6">
    <location>
        <begin position="54"/>
        <end position="92"/>
    </location>
</feature>
<dbReference type="GO" id="GO:0031573">
    <property type="term" value="P:mitotic intra-S DNA damage checkpoint signaling"/>
    <property type="evidence" value="ECO:0007669"/>
    <property type="project" value="TreeGrafter"/>
</dbReference>
<dbReference type="PANTHER" id="PTHR32086:SF0">
    <property type="entry name" value="FANCONI ANEMIA GROUP D2 PROTEIN"/>
    <property type="match status" value="1"/>
</dbReference>
<dbReference type="EMBL" id="JAATIQ010000020">
    <property type="protein sequence ID" value="KAF4399822.1"/>
    <property type="molecule type" value="Genomic_DNA"/>
</dbReference>
<dbReference type="GO" id="GO:0070182">
    <property type="term" value="F:DNA polymerase binding"/>
    <property type="evidence" value="ECO:0007669"/>
    <property type="project" value="TreeGrafter"/>
</dbReference>